<name>A0ABY8KUD6_9FLAO</name>
<proteinExistence type="predicted"/>
<sequence>MYPPPHHQSHDIEKMISVIEHFPLGMLVTAKDGKPFITHIPFIYDAATKKLIAHLDRSNPQMETLKDGAEVTVVFKGPDTYISPSIYTTPQLPTWNYIIVHITGKLALINDNEAAKQTIINMTEFLEGNQPHFVLKKDDARMARLIDYIQAFEIEITNWEGKFKLSQDKIPQDFENAKEELIKKSRKDISRFINFTYN</sequence>
<dbReference type="Proteomes" id="UP001238523">
    <property type="component" value="Chromosome"/>
</dbReference>
<dbReference type="SUPFAM" id="SSF50475">
    <property type="entry name" value="FMN-binding split barrel"/>
    <property type="match status" value="1"/>
</dbReference>
<dbReference type="Gene3D" id="2.30.110.10">
    <property type="entry name" value="Electron Transport, Fmn-binding Protein, Chain A"/>
    <property type="match status" value="1"/>
</dbReference>
<dbReference type="PIRSF" id="PIRSF010372">
    <property type="entry name" value="PaiB"/>
    <property type="match status" value="1"/>
</dbReference>
<gene>
    <name evidence="1" type="ORF">QCQ61_02370</name>
</gene>
<keyword evidence="2" id="KW-1185">Reference proteome</keyword>
<dbReference type="InterPro" id="IPR012349">
    <property type="entry name" value="Split_barrel_FMN-bd"/>
</dbReference>
<evidence type="ECO:0000313" key="2">
    <source>
        <dbReference type="Proteomes" id="UP001238523"/>
    </source>
</evidence>
<dbReference type="PANTHER" id="PTHR35802:SF1">
    <property type="entry name" value="PROTEASE SYNTHASE AND SPORULATION PROTEIN PAI 2"/>
    <property type="match status" value="1"/>
</dbReference>
<dbReference type="InterPro" id="IPR007396">
    <property type="entry name" value="TR_PAI2-type"/>
</dbReference>
<dbReference type="RefSeq" id="WP_279449119.1">
    <property type="nucleotide sequence ID" value="NZ_CP122379.1"/>
</dbReference>
<evidence type="ECO:0000313" key="1">
    <source>
        <dbReference type="EMBL" id="WGF93046.1"/>
    </source>
</evidence>
<accession>A0ABY8KUD6</accession>
<dbReference type="PANTHER" id="PTHR35802">
    <property type="entry name" value="PROTEASE SYNTHASE AND SPORULATION PROTEIN PAI 2"/>
    <property type="match status" value="1"/>
</dbReference>
<organism evidence="1 2">
    <name type="scientific">Aequorivita marisscotiae</name>
    <dbReference type="NCBI Taxonomy" id="3040348"/>
    <lineage>
        <taxon>Bacteria</taxon>
        <taxon>Pseudomonadati</taxon>
        <taxon>Bacteroidota</taxon>
        <taxon>Flavobacteriia</taxon>
        <taxon>Flavobacteriales</taxon>
        <taxon>Flavobacteriaceae</taxon>
        <taxon>Aequorivita</taxon>
    </lineage>
</organism>
<protein>
    <submittedName>
        <fullName evidence="1">FMN-binding negative transcriptional regulator</fullName>
    </submittedName>
</protein>
<reference evidence="1 2" key="1">
    <citation type="submission" date="2023-04" db="EMBL/GenBank/DDBJ databases">
        <title>Taxonomic identification of the Arctic strain Aequorivita sp. nov. and transcriptomic analysis in response to temperature stress.</title>
        <authorList>
            <person name="Liu W."/>
            <person name="Cong B."/>
            <person name="Lin J."/>
        </authorList>
    </citation>
    <scope>NUCLEOTIDE SEQUENCE [LARGE SCALE GENOMIC DNA]</scope>
    <source>
        <strain evidence="1 2">Ant34-E75</strain>
    </source>
</reference>
<dbReference type="Pfam" id="PF04299">
    <property type="entry name" value="FMN_bind_2"/>
    <property type="match status" value="1"/>
</dbReference>
<dbReference type="EMBL" id="CP122379">
    <property type="protein sequence ID" value="WGF93046.1"/>
    <property type="molecule type" value="Genomic_DNA"/>
</dbReference>